<feature type="domain" description="DUF2169" evidence="1">
    <location>
        <begin position="23"/>
        <end position="371"/>
    </location>
</feature>
<dbReference type="InterPro" id="IPR018683">
    <property type="entry name" value="DUF2169"/>
</dbReference>
<dbReference type="Proteomes" id="UP001205357">
    <property type="component" value="Unassembled WGS sequence"/>
</dbReference>
<comment type="caution">
    <text evidence="2">The sequence shown here is derived from an EMBL/GenBank/DDBJ whole genome shotgun (WGS) entry which is preliminary data.</text>
</comment>
<keyword evidence="3" id="KW-1185">Reference proteome</keyword>
<proteinExistence type="predicted"/>
<reference evidence="2 3" key="1">
    <citation type="submission" date="2022-04" db="EMBL/GenBank/DDBJ databases">
        <title>Proposal of a three novel species of Scandinavium, Scandinavium hiltneri, Scandinavium manionii, Scandinavium tedordense.</title>
        <authorList>
            <person name="Maddock D.W."/>
            <person name="Brady C.L."/>
            <person name="Denman S."/>
            <person name="Arnold D."/>
        </authorList>
    </citation>
    <scope>NUCLEOTIDE SEQUENCE [LARGE SCALE GENOMIC DNA]</scope>
    <source>
        <strain evidence="2 3">H11S7</strain>
    </source>
</reference>
<evidence type="ECO:0000313" key="2">
    <source>
        <dbReference type="EMBL" id="MCS2161248.1"/>
    </source>
</evidence>
<sequence>MEFRNLTPFAAMQYAMLDASDEEKHVVVMKVGYQLQPTGRGGYQLRVRDDDAVPLCLEDEFSEKVNASSVLQESDLAPFKPVCDVIINATAWSAQRHPCTEIPVSIVIKNAEGASLLSRKLMVTGERYFEQHVLTQQWSLSQPERFVSYPLRWEGTFGGENRLEKHEKITGEIAGSALLTAEQQAQHPQAPDTPLAHEACAHNPLGRGFIAPWYARAKQPKRYPAPRIFDPQHPLMAEDFAAQIAGNSDLNAPCFHPIGLGTLGRAWQPRLALAGTYDEEWLAARQPYLPADFDFRYWNCAPSEQQIPYPTLPLSVNLEGVSPDGALQFELPDHVAFILLRMKNGIWLPQRMQIDTLHIDSERREVTVCWRYLISASVPARVMEARFETDPEKLPGRIYPMCFGATSSAEKVF</sequence>
<dbReference type="Pfam" id="PF09937">
    <property type="entry name" value="DUF2169"/>
    <property type="match status" value="1"/>
</dbReference>
<dbReference type="RefSeq" id="WP_258987827.1">
    <property type="nucleotide sequence ID" value="NZ_JALIGE010000072.1"/>
</dbReference>
<organism evidence="2 3">
    <name type="scientific">Scandinavium hiltneri</name>
    <dbReference type="NCBI Taxonomy" id="2926519"/>
    <lineage>
        <taxon>Bacteria</taxon>
        <taxon>Pseudomonadati</taxon>
        <taxon>Pseudomonadota</taxon>
        <taxon>Gammaproteobacteria</taxon>
        <taxon>Enterobacterales</taxon>
        <taxon>Enterobacteriaceae</taxon>
        <taxon>Scandinavium</taxon>
    </lineage>
</organism>
<evidence type="ECO:0000259" key="1">
    <source>
        <dbReference type="Pfam" id="PF09937"/>
    </source>
</evidence>
<accession>A0ABT2E1E4</accession>
<evidence type="ECO:0000313" key="3">
    <source>
        <dbReference type="Proteomes" id="UP001205357"/>
    </source>
</evidence>
<name>A0ABT2E1E4_9ENTR</name>
<dbReference type="EMBL" id="JALIGE010000072">
    <property type="protein sequence ID" value="MCS2161248.1"/>
    <property type="molecule type" value="Genomic_DNA"/>
</dbReference>
<protein>
    <submittedName>
        <fullName evidence="2">DUF2169 domain-containing protein</fullName>
    </submittedName>
</protein>
<gene>
    <name evidence="2" type="ORF">MUU47_08955</name>
</gene>